<organism evidence="2 3">
    <name type="scientific">Ligilactobacillus acidipiscis</name>
    <dbReference type="NCBI Taxonomy" id="89059"/>
    <lineage>
        <taxon>Bacteria</taxon>
        <taxon>Bacillati</taxon>
        <taxon>Bacillota</taxon>
        <taxon>Bacilli</taxon>
        <taxon>Lactobacillales</taxon>
        <taxon>Lactobacillaceae</taxon>
        <taxon>Ligilactobacillus</taxon>
    </lineage>
</organism>
<reference evidence="2" key="2">
    <citation type="submission" date="2021-09" db="EMBL/GenBank/DDBJ databases">
        <authorList>
            <person name="Gilroy R."/>
        </authorList>
    </citation>
    <scope>NUCLEOTIDE SEQUENCE</scope>
    <source>
        <strain evidence="2">CHK174-6876</strain>
    </source>
</reference>
<dbReference type="AlphaFoldDB" id="A0A921F634"/>
<comment type="caution">
    <text evidence="2">The sequence shown here is derived from an EMBL/GenBank/DDBJ whole genome shotgun (WGS) entry which is preliminary data.</text>
</comment>
<sequence>MKEETATKLNVLMDAKKIDSKDLSFIKKVDSKIIDSFGEVDNEMLLIHLGIALERTKNKEEVDEIPREVWQQVINKEEFPRAKNFWKECKALIPVMLPREEESYILMHLVNIIRSVQNG</sequence>
<evidence type="ECO:0000313" key="3">
    <source>
        <dbReference type="Proteomes" id="UP000707535"/>
    </source>
</evidence>
<dbReference type="PROSITE" id="PS51372">
    <property type="entry name" value="PRD_2"/>
    <property type="match status" value="1"/>
</dbReference>
<dbReference type="InterPro" id="IPR011608">
    <property type="entry name" value="PRD"/>
</dbReference>
<name>A0A921F634_9LACO</name>
<reference evidence="2" key="1">
    <citation type="journal article" date="2021" name="PeerJ">
        <title>Extensive microbial diversity within the chicken gut microbiome revealed by metagenomics and culture.</title>
        <authorList>
            <person name="Gilroy R."/>
            <person name="Ravi A."/>
            <person name="Getino M."/>
            <person name="Pursley I."/>
            <person name="Horton D.L."/>
            <person name="Alikhan N.F."/>
            <person name="Baker D."/>
            <person name="Gharbi K."/>
            <person name="Hall N."/>
            <person name="Watson M."/>
            <person name="Adriaenssens E.M."/>
            <person name="Foster-Nyarko E."/>
            <person name="Jarju S."/>
            <person name="Secka A."/>
            <person name="Antonio M."/>
            <person name="Oren A."/>
            <person name="Chaudhuri R.R."/>
            <person name="La Ragione R."/>
            <person name="Hildebrand F."/>
            <person name="Pallen M.J."/>
        </authorList>
    </citation>
    <scope>NUCLEOTIDE SEQUENCE</scope>
    <source>
        <strain evidence="2">CHK174-6876</strain>
    </source>
</reference>
<accession>A0A921F634</accession>
<dbReference type="InterPro" id="IPR036634">
    <property type="entry name" value="PRD_sf"/>
</dbReference>
<evidence type="ECO:0000259" key="1">
    <source>
        <dbReference type="PROSITE" id="PS51372"/>
    </source>
</evidence>
<dbReference type="GO" id="GO:0006355">
    <property type="term" value="P:regulation of DNA-templated transcription"/>
    <property type="evidence" value="ECO:0007669"/>
    <property type="project" value="InterPro"/>
</dbReference>
<proteinExistence type="predicted"/>
<dbReference type="EMBL" id="DYXG01000004">
    <property type="protein sequence ID" value="HJE96020.1"/>
    <property type="molecule type" value="Genomic_DNA"/>
</dbReference>
<dbReference type="Proteomes" id="UP000707535">
    <property type="component" value="Unassembled WGS sequence"/>
</dbReference>
<evidence type="ECO:0000313" key="2">
    <source>
        <dbReference type="EMBL" id="HJE96020.1"/>
    </source>
</evidence>
<feature type="domain" description="PRD" evidence="1">
    <location>
        <begin position="10"/>
        <end position="119"/>
    </location>
</feature>
<dbReference type="Gene3D" id="1.10.1790.10">
    <property type="entry name" value="PRD domain"/>
    <property type="match status" value="1"/>
</dbReference>
<protein>
    <submittedName>
        <fullName evidence="2">PRD domain-containing protein</fullName>
    </submittedName>
</protein>
<gene>
    <name evidence="2" type="ORF">K8V00_00235</name>
</gene>
<dbReference type="Pfam" id="PF00874">
    <property type="entry name" value="PRD"/>
    <property type="match status" value="1"/>
</dbReference>
<dbReference type="SUPFAM" id="SSF63520">
    <property type="entry name" value="PTS-regulatory domain, PRD"/>
    <property type="match status" value="1"/>
</dbReference>